<comment type="caution">
    <text evidence="2">The sequence shown here is derived from an EMBL/GenBank/DDBJ whole genome shotgun (WGS) entry which is preliminary data.</text>
</comment>
<name>A0A438M7T8_9ACTN</name>
<feature type="region of interest" description="Disordered" evidence="1">
    <location>
        <begin position="18"/>
        <end position="39"/>
    </location>
</feature>
<dbReference type="RefSeq" id="WP_164903719.1">
    <property type="nucleotide sequence ID" value="NZ_SAUN01000001.1"/>
</dbReference>
<evidence type="ECO:0000256" key="1">
    <source>
        <dbReference type="SAM" id="MobiDB-lite"/>
    </source>
</evidence>
<keyword evidence="3" id="KW-1185">Reference proteome</keyword>
<dbReference type="Proteomes" id="UP000284824">
    <property type="component" value="Unassembled WGS sequence"/>
</dbReference>
<protein>
    <submittedName>
        <fullName evidence="2">Uncharacterized protein</fullName>
    </submittedName>
</protein>
<dbReference type="EMBL" id="SAUN01000001">
    <property type="protein sequence ID" value="RVX41772.1"/>
    <property type="molecule type" value="Genomic_DNA"/>
</dbReference>
<dbReference type="AlphaFoldDB" id="A0A438M7T8"/>
<reference evidence="2 3" key="1">
    <citation type="submission" date="2019-01" db="EMBL/GenBank/DDBJ databases">
        <title>Sequencing the genomes of 1000 actinobacteria strains.</title>
        <authorList>
            <person name="Klenk H.-P."/>
        </authorList>
    </citation>
    <scope>NUCLEOTIDE SEQUENCE [LARGE SCALE GENOMIC DNA]</scope>
    <source>
        <strain evidence="2 3">DSM 43925</strain>
    </source>
</reference>
<proteinExistence type="predicted"/>
<sequence length="52" mass="5839">MRRRHTTFDRDMAALSAQGVHRDSLPGRGRPAQVGGQLPDEDLGILKTFLHR</sequence>
<evidence type="ECO:0000313" key="3">
    <source>
        <dbReference type="Proteomes" id="UP000284824"/>
    </source>
</evidence>
<accession>A0A438M7T8</accession>
<organism evidence="2 3">
    <name type="scientific">Nonomuraea polychroma</name>
    <dbReference type="NCBI Taxonomy" id="46176"/>
    <lineage>
        <taxon>Bacteria</taxon>
        <taxon>Bacillati</taxon>
        <taxon>Actinomycetota</taxon>
        <taxon>Actinomycetes</taxon>
        <taxon>Streptosporangiales</taxon>
        <taxon>Streptosporangiaceae</taxon>
        <taxon>Nonomuraea</taxon>
    </lineage>
</organism>
<gene>
    <name evidence="2" type="ORF">EDD27_4339</name>
</gene>
<evidence type="ECO:0000313" key="2">
    <source>
        <dbReference type="EMBL" id="RVX41772.1"/>
    </source>
</evidence>